<comment type="catalytic activity">
    <reaction evidence="4">
        <text>a monoacylglycerol + H2O = glycerol + a fatty acid + H(+)</text>
        <dbReference type="Rhea" id="RHEA:15245"/>
        <dbReference type="ChEBI" id="CHEBI:15377"/>
        <dbReference type="ChEBI" id="CHEBI:15378"/>
        <dbReference type="ChEBI" id="CHEBI:17408"/>
        <dbReference type="ChEBI" id="CHEBI:17754"/>
        <dbReference type="ChEBI" id="CHEBI:28868"/>
    </reaction>
</comment>
<evidence type="ECO:0000256" key="1">
    <source>
        <dbReference type="ARBA" id="ARBA00023157"/>
    </source>
</evidence>
<comment type="caution">
    <text evidence="7">The sequence shown here is derived from an EMBL/GenBank/DDBJ whole genome shotgun (WGS) entry which is preliminary data.</text>
</comment>
<keyword evidence="5" id="KW-0732">Signal</keyword>
<gene>
    <name evidence="7" type="ORF">SCP_0905210</name>
</gene>
<dbReference type="CDD" id="cd00519">
    <property type="entry name" value="Lipase_3"/>
    <property type="match status" value="1"/>
</dbReference>
<comment type="catalytic activity">
    <reaction evidence="3">
        <text>a diacylglycerol + H2O = a monoacylglycerol + a fatty acid + H(+)</text>
        <dbReference type="Rhea" id="RHEA:32731"/>
        <dbReference type="ChEBI" id="CHEBI:15377"/>
        <dbReference type="ChEBI" id="CHEBI:15378"/>
        <dbReference type="ChEBI" id="CHEBI:17408"/>
        <dbReference type="ChEBI" id="CHEBI:18035"/>
        <dbReference type="ChEBI" id="CHEBI:28868"/>
    </reaction>
</comment>
<organism evidence="7 8">
    <name type="scientific">Sparassis crispa</name>
    <dbReference type="NCBI Taxonomy" id="139825"/>
    <lineage>
        <taxon>Eukaryota</taxon>
        <taxon>Fungi</taxon>
        <taxon>Dikarya</taxon>
        <taxon>Basidiomycota</taxon>
        <taxon>Agaricomycotina</taxon>
        <taxon>Agaricomycetes</taxon>
        <taxon>Polyporales</taxon>
        <taxon>Sparassidaceae</taxon>
        <taxon>Sparassis</taxon>
    </lineage>
</organism>
<dbReference type="InterPro" id="IPR051218">
    <property type="entry name" value="Sec_MonoDiacylglyc_Lipase"/>
</dbReference>
<feature type="chain" id="PRO_5019270528" description="Fungal lipase-type domain-containing protein" evidence="5">
    <location>
        <begin position="21"/>
        <end position="302"/>
    </location>
</feature>
<dbReference type="Gene3D" id="3.40.50.1820">
    <property type="entry name" value="alpha/beta hydrolase"/>
    <property type="match status" value="1"/>
</dbReference>
<protein>
    <recommendedName>
        <fullName evidence="6">Fungal lipase-type domain-containing protein</fullName>
    </recommendedName>
</protein>
<dbReference type="PANTHER" id="PTHR45856:SF25">
    <property type="entry name" value="FUNGAL LIPASE-LIKE DOMAIN-CONTAINING PROTEIN"/>
    <property type="match status" value="1"/>
</dbReference>
<dbReference type="GO" id="GO:0006629">
    <property type="term" value="P:lipid metabolic process"/>
    <property type="evidence" value="ECO:0007669"/>
    <property type="project" value="InterPro"/>
</dbReference>
<comment type="similarity">
    <text evidence="2">Belongs to the AB hydrolase superfamily. Lipase family. Class 3 subfamily.</text>
</comment>
<dbReference type="EMBL" id="BFAD01000009">
    <property type="protein sequence ID" value="GBE86641.1"/>
    <property type="molecule type" value="Genomic_DNA"/>
</dbReference>
<feature type="domain" description="Fungal lipase-type" evidence="6">
    <location>
        <begin position="103"/>
        <end position="243"/>
    </location>
</feature>
<name>A0A401GWP9_9APHY</name>
<dbReference type="GeneID" id="38783558"/>
<dbReference type="Proteomes" id="UP000287166">
    <property type="component" value="Unassembled WGS sequence"/>
</dbReference>
<dbReference type="AlphaFoldDB" id="A0A401GWP9"/>
<feature type="signal peptide" evidence="5">
    <location>
        <begin position="1"/>
        <end position="20"/>
    </location>
</feature>
<evidence type="ECO:0000259" key="6">
    <source>
        <dbReference type="Pfam" id="PF01764"/>
    </source>
</evidence>
<dbReference type="OrthoDB" id="426718at2759"/>
<dbReference type="InterPro" id="IPR002921">
    <property type="entry name" value="Fungal_lipase-type"/>
</dbReference>
<evidence type="ECO:0000256" key="2">
    <source>
        <dbReference type="ARBA" id="ARBA00043996"/>
    </source>
</evidence>
<dbReference type="PANTHER" id="PTHR45856">
    <property type="entry name" value="ALPHA/BETA-HYDROLASES SUPERFAMILY PROTEIN"/>
    <property type="match status" value="1"/>
</dbReference>
<dbReference type="STRING" id="139825.A0A401GWP9"/>
<evidence type="ECO:0000256" key="4">
    <source>
        <dbReference type="ARBA" id="ARBA00048461"/>
    </source>
</evidence>
<dbReference type="Pfam" id="PF01764">
    <property type="entry name" value="Lipase_3"/>
    <property type="match status" value="1"/>
</dbReference>
<reference evidence="7 8" key="1">
    <citation type="journal article" date="2018" name="Sci. Rep.">
        <title>Genome sequence of the cauliflower mushroom Sparassis crispa (Hanabiratake) and its association with beneficial usage.</title>
        <authorList>
            <person name="Kiyama R."/>
            <person name="Furutani Y."/>
            <person name="Kawaguchi K."/>
            <person name="Nakanishi T."/>
        </authorList>
    </citation>
    <scope>NUCLEOTIDE SEQUENCE [LARGE SCALE GENOMIC DNA]</scope>
</reference>
<evidence type="ECO:0000313" key="8">
    <source>
        <dbReference type="Proteomes" id="UP000287166"/>
    </source>
</evidence>
<keyword evidence="8" id="KW-1185">Reference proteome</keyword>
<keyword evidence="1" id="KW-1015">Disulfide bond</keyword>
<dbReference type="InParanoid" id="A0A401GWP9"/>
<dbReference type="InterPro" id="IPR029058">
    <property type="entry name" value="AB_hydrolase_fold"/>
</dbReference>
<dbReference type="RefSeq" id="XP_027617554.1">
    <property type="nucleotide sequence ID" value="XM_027761753.1"/>
</dbReference>
<evidence type="ECO:0000256" key="3">
    <source>
        <dbReference type="ARBA" id="ARBA00047591"/>
    </source>
</evidence>
<dbReference type="SUPFAM" id="SSF53474">
    <property type="entry name" value="alpha/beta-Hydrolases"/>
    <property type="match status" value="1"/>
</dbReference>
<evidence type="ECO:0000256" key="5">
    <source>
        <dbReference type="SAM" id="SignalP"/>
    </source>
</evidence>
<accession>A0A401GWP9</accession>
<proteinExistence type="inferred from homology"/>
<evidence type="ECO:0000313" key="7">
    <source>
        <dbReference type="EMBL" id="GBE86641.1"/>
    </source>
</evidence>
<sequence length="302" mass="32602">MIPLFLLGAVFLTTTSLVQALPAHPSIEARQSVIVLSPVQIDYFTPYTWYASAGYCNPSQTLVWDCGLNCEANPDFKPVASGGDGSDVQYWYVGYDRTFNSVVVSHQGTNASSILSILTDIDIILEPLDQSLFPGMSSDVLVHSGFANQQAKSASAILSAVQRTMSEYGVNHITTVGHSLGAALSLLDFLYLPLHLPDTTYTYIGYGLPRVGNQAFADYVDDQISSVTHINNKEDPIPILPSTSLGYMQPHGEIHIEDSGDWVACSGDENPSSQCIDGDVPTLLQSNFSDHVGPYNGILMGC</sequence>